<keyword evidence="5" id="KW-0862">Zinc</keyword>
<evidence type="ECO:0000256" key="6">
    <source>
        <dbReference type="ARBA" id="ARBA00023125"/>
    </source>
</evidence>
<sequence length="438" mass="50559">MLSAVFSGLRGEDEQVKIDILLHTIGEDLLEVFNTLTVRAEGDELTMEGVLQAFKDYCSPQRNVVFERLQYSRLQLHQPSVTDGVFSQRKNVEQLERLHVKEEPEMLSEGQDEKQLCVQQETNSAVCPVKCEDEEEKHQSSQLHWRQLTEISMKEEPSTCSFNELMSRQRVGINSKGPEAAQNPDFSSLVLQGPDRTETDSLQTEDSYDDDDEEDCWEKLLSESEADFDSTRKKRKMSDSSKKAEMGFKASKTRISPFHQICLKTKVQVKISSECVGGEKVSLSADSKLRSHTGEKPFKCDICSKCFVRKQQLQSHMRIHTGEKPFKCDVCSKCFVRKQQLQSHMRIHTGEKPFQCDVCSKCFIRKQQLQFHMRIHTGEKPFKCYVCSKCFIQKFNLNKHMRIHTGDKPFKCDVCSKCFIQKCDLKKHMRIHTGEKNI</sequence>
<feature type="domain" description="C2H2-type" evidence="10">
    <location>
        <begin position="382"/>
        <end position="409"/>
    </location>
</feature>
<reference evidence="11" key="1">
    <citation type="submission" date="2020-06" db="EMBL/GenBank/DDBJ databases">
        <authorList>
            <consortium name="Wellcome Sanger Institute Data Sharing"/>
        </authorList>
    </citation>
    <scope>NUCLEOTIDE SEQUENCE [LARGE SCALE GENOMIC DNA]</scope>
</reference>
<dbReference type="GO" id="GO:0006357">
    <property type="term" value="P:regulation of transcription by RNA polymerase II"/>
    <property type="evidence" value="ECO:0007669"/>
    <property type="project" value="TreeGrafter"/>
</dbReference>
<feature type="domain" description="C2H2-type" evidence="10">
    <location>
        <begin position="326"/>
        <end position="353"/>
    </location>
</feature>
<dbReference type="PROSITE" id="PS00028">
    <property type="entry name" value="ZINC_FINGER_C2H2_1"/>
    <property type="match status" value="5"/>
</dbReference>
<dbReference type="Proteomes" id="UP000694680">
    <property type="component" value="Chromosome 1"/>
</dbReference>
<accession>A0A8C5DH91</accession>
<proteinExistence type="predicted"/>
<keyword evidence="7" id="KW-0539">Nucleus</keyword>
<dbReference type="SMART" id="SM00355">
    <property type="entry name" value="ZnF_C2H2"/>
    <property type="match status" value="5"/>
</dbReference>
<name>A0A8C5DH91_GOUWI</name>
<feature type="domain" description="C2H2-type" evidence="10">
    <location>
        <begin position="354"/>
        <end position="381"/>
    </location>
</feature>
<dbReference type="AlphaFoldDB" id="A0A8C5DH91"/>
<feature type="region of interest" description="Disordered" evidence="9">
    <location>
        <begin position="228"/>
        <end position="248"/>
    </location>
</feature>
<dbReference type="GO" id="GO:0003700">
    <property type="term" value="F:DNA-binding transcription factor activity"/>
    <property type="evidence" value="ECO:0007669"/>
    <property type="project" value="TreeGrafter"/>
</dbReference>
<feature type="region of interest" description="Disordered" evidence="9">
    <location>
        <begin position="175"/>
        <end position="212"/>
    </location>
</feature>
<dbReference type="Gene3D" id="3.30.160.60">
    <property type="entry name" value="Classic Zinc Finger"/>
    <property type="match status" value="5"/>
</dbReference>
<dbReference type="InterPro" id="IPR013087">
    <property type="entry name" value="Znf_C2H2_type"/>
</dbReference>
<evidence type="ECO:0000256" key="2">
    <source>
        <dbReference type="ARBA" id="ARBA00022723"/>
    </source>
</evidence>
<comment type="subcellular location">
    <subcellularLocation>
        <location evidence="1">Nucleus</location>
    </subcellularLocation>
</comment>
<evidence type="ECO:0000256" key="7">
    <source>
        <dbReference type="ARBA" id="ARBA00023242"/>
    </source>
</evidence>
<evidence type="ECO:0000256" key="4">
    <source>
        <dbReference type="ARBA" id="ARBA00022771"/>
    </source>
</evidence>
<dbReference type="PANTHER" id="PTHR24404:SF114">
    <property type="entry name" value="KLUMPFUSS, ISOFORM B-RELATED"/>
    <property type="match status" value="1"/>
</dbReference>
<evidence type="ECO:0000256" key="5">
    <source>
        <dbReference type="ARBA" id="ARBA00022833"/>
    </source>
</evidence>
<feature type="domain" description="C2H2-type" evidence="10">
    <location>
        <begin position="410"/>
        <end position="437"/>
    </location>
</feature>
<keyword evidence="2" id="KW-0479">Metal-binding</keyword>
<keyword evidence="3" id="KW-0677">Repeat</keyword>
<keyword evidence="6" id="KW-0238">DNA-binding</keyword>
<reference evidence="11" key="2">
    <citation type="submission" date="2025-08" db="UniProtKB">
        <authorList>
            <consortium name="Ensembl"/>
        </authorList>
    </citation>
    <scope>IDENTIFICATION</scope>
</reference>
<dbReference type="Ensembl" id="ENSGWIT00000005715.1">
    <property type="protein sequence ID" value="ENSGWIP00000005321.1"/>
    <property type="gene ID" value="ENSGWIG00000002870.1"/>
</dbReference>
<keyword evidence="12" id="KW-1185">Reference proteome</keyword>
<feature type="domain" description="C2H2-type" evidence="10">
    <location>
        <begin position="298"/>
        <end position="325"/>
    </location>
</feature>
<evidence type="ECO:0000256" key="3">
    <source>
        <dbReference type="ARBA" id="ARBA00022737"/>
    </source>
</evidence>
<dbReference type="GO" id="GO:0000978">
    <property type="term" value="F:RNA polymerase II cis-regulatory region sequence-specific DNA binding"/>
    <property type="evidence" value="ECO:0007669"/>
    <property type="project" value="TreeGrafter"/>
</dbReference>
<evidence type="ECO:0000259" key="10">
    <source>
        <dbReference type="PROSITE" id="PS50157"/>
    </source>
</evidence>
<evidence type="ECO:0000256" key="1">
    <source>
        <dbReference type="ARBA" id="ARBA00004123"/>
    </source>
</evidence>
<dbReference type="GO" id="GO:0008270">
    <property type="term" value="F:zinc ion binding"/>
    <property type="evidence" value="ECO:0007669"/>
    <property type="project" value="UniProtKB-KW"/>
</dbReference>
<dbReference type="FunFam" id="3.30.160.60:FF:000446">
    <property type="entry name" value="Zinc finger protein"/>
    <property type="match status" value="1"/>
</dbReference>
<organism evidence="11 12">
    <name type="scientific">Gouania willdenowi</name>
    <name type="common">Blunt-snouted clingfish</name>
    <name type="synonym">Lepadogaster willdenowi</name>
    <dbReference type="NCBI Taxonomy" id="441366"/>
    <lineage>
        <taxon>Eukaryota</taxon>
        <taxon>Metazoa</taxon>
        <taxon>Chordata</taxon>
        <taxon>Craniata</taxon>
        <taxon>Vertebrata</taxon>
        <taxon>Euteleostomi</taxon>
        <taxon>Actinopterygii</taxon>
        <taxon>Neopterygii</taxon>
        <taxon>Teleostei</taxon>
        <taxon>Neoteleostei</taxon>
        <taxon>Acanthomorphata</taxon>
        <taxon>Ovalentaria</taxon>
        <taxon>Blenniimorphae</taxon>
        <taxon>Blenniiformes</taxon>
        <taxon>Gobiesocoidei</taxon>
        <taxon>Gobiesocidae</taxon>
        <taxon>Gobiesocinae</taxon>
        <taxon>Gouania</taxon>
    </lineage>
</organism>
<reference evidence="11" key="3">
    <citation type="submission" date="2025-09" db="UniProtKB">
        <authorList>
            <consortium name="Ensembl"/>
        </authorList>
    </citation>
    <scope>IDENTIFICATION</scope>
</reference>
<dbReference type="GO" id="GO:0005634">
    <property type="term" value="C:nucleus"/>
    <property type="evidence" value="ECO:0007669"/>
    <property type="project" value="UniProtKB-SubCell"/>
</dbReference>
<evidence type="ECO:0000313" key="11">
    <source>
        <dbReference type="Ensembl" id="ENSGWIP00000005321.1"/>
    </source>
</evidence>
<dbReference type="PANTHER" id="PTHR24404">
    <property type="entry name" value="ZINC FINGER PROTEIN"/>
    <property type="match status" value="1"/>
</dbReference>
<dbReference type="InterPro" id="IPR036236">
    <property type="entry name" value="Znf_C2H2_sf"/>
</dbReference>
<protein>
    <recommendedName>
        <fullName evidence="10">C2H2-type domain-containing protein</fullName>
    </recommendedName>
</protein>
<evidence type="ECO:0000256" key="8">
    <source>
        <dbReference type="PROSITE-ProRule" id="PRU00042"/>
    </source>
</evidence>
<dbReference type="InterPro" id="IPR050589">
    <property type="entry name" value="Ikaros_C2H2-ZF"/>
</dbReference>
<keyword evidence="4 8" id="KW-0863">Zinc-finger</keyword>
<feature type="compositionally biased region" description="Basic and acidic residues" evidence="9">
    <location>
        <begin position="237"/>
        <end position="246"/>
    </location>
</feature>
<dbReference type="Pfam" id="PF00096">
    <property type="entry name" value="zf-C2H2"/>
    <property type="match status" value="5"/>
</dbReference>
<dbReference type="SUPFAM" id="SSF57667">
    <property type="entry name" value="beta-beta-alpha zinc fingers"/>
    <property type="match status" value="3"/>
</dbReference>
<dbReference type="PROSITE" id="PS50157">
    <property type="entry name" value="ZINC_FINGER_C2H2_2"/>
    <property type="match status" value="5"/>
</dbReference>
<evidence type="ECO:0000256" key="9">
    <source>
        <dbReference type="SAM" id="MobiDB-lite"/>
    </source>
</evidence>
<evidence type="ECO:0000313" key="12">
    <source>
        <dbReference type="Proteomes" id="UP000694680"/>
    </source>
</evidence>
<dbReference type="FunFam" id="3.30.160.60:FF:000624">
    <property type="entry name" value="zinc finger protein 697"/>
    <property type="match status" value="4"/>
</dbReference>